<dbReference type="FunFam" id="3.10.129.10:FF:000013">
    <property type="entry name" value="Peroxisomal multifunctional enzyme type 2"/>
    <property type="match status" value="1"/>
</dbReference>
<dbReference type="InterPro" id="IPR057326">
    <property type="entry name" value="KR_dom"/>
</dbReference>
<dbReference type="SMART" id="SM00822">
    <property type="entry name" value="PKS_KR"/>
    <property type="match status" value="1"/>
</dbReference>
<dbReference type="PANTHER" id="PTHR45024">
    <property type="entry name" value="DEHYDROGENASES, SHORT CHAIN"/>
    <property type="match status" value="1"/>
</dbReference>
<evidence type="ECO:0000256" key="21">
    <source>
        <dbReference type="SAM" id="MobiDB-lite"/>
    </source>
</evidence>
<name>A0A8K0RQV9_9HYPO</name>
<dbReference type="GO" id="GO:0018812">
    <property type="term" value="F:3-hydroxyacyl-CoA dehydratase activity"/>
    <property type="evidence" value="ECO:0007669"/>
    <property type="project" value="UniProtKB-EC"/>
</dbReference>
<dbReference type="UniPathway" id="UPA00659"/>
<evidence type="ECO:0000256" key="5">
    <source>
        <dbReference type="ARBA" id="ARBA00012456"/>
    </source>
</evidence>
<evidence type="ECO:0000256" key="19">
    <source>
        <dbReference type="ARBA" id="ARBA00073871"/>
    </source>
</evidence>
<evidence type="ECO:0000256" key="8">
    <source>
        <dbReference type="ARBA" id="ARBA00022832"/>
    </source>
</evidence>
<comment type="subunit">
    <text evidence="4">Monomer.</text>
</comment>
<evidence type="ECO:0000256" key="20">
    <source>
        <dbReference type="ARBA" id="ARBA00081853"/>
    </source>
</evidence>
<keyword evidence="8" id="KW-0276">Fatty acid metabolism</keyword>
<evidence type="ECO:0000313" key="23">
    <source>
        <dbReference type="EMBL" id="KAH7238784.1"/>
    </source>
</evidence>
<dbReference type="EMBL" id="JAGPXF010000006">
    <property type="protein sequence ID" value="KAH7238784.1"/>
    <property type="molecule type" value="Genomic_DNA"/>
</dbReference>
<keyword evidence="14" id="KW-0456">Lyase</keyword>
<dbReference type="InterPro" id="IPR029069">
    <property type="entry name" value="HotDog_dom_sf"/>
</dbReference>
<evidence type="ECO:0000256" key="17">
    <source>
        <dbReference type="ARBA" id="ARBA00052025"/>
    </source>
</evidence>
<feature type="region of interest" description="Disordered" evidence="21">
    <location>
        <begin position="759"/>
        <end position="779"/>
    </location>
</feature>
<dbReference type="FunFam" id="3.40.50.720:FF:000185">
    <property type="entry name" value="peroxisomal multifunctional enzyme type 2"/>
    <property type="match status" value="1"/>
</dbReference>
<keyword evidence="10" id="KW-0560">Oxidoreductase</keyword>
<comment type="subcellular location">
    <subcellularLocation>
        <location evidence="1">Peroxisome</location>
    </subcellularLocation>
</comment>
<keyword evidence="12" id="KW-0576">Peroxisome</keyword>
<dbReference type="SUPFAM" id="SSF51735">
    <property type="entry name" value="NAD(P)-binding Rossmann-fold domains"/>
    <property type="match status" value="2"/>
</dbReference>
<dbReference type="Gene3D" id="3.10.129.10">
    <property type="entry name" value="Hotdog Thioesterase"/>
    <property type="match status" value="1"/>
</dbReference>
<dbReference type="GO" id="GO:0006635">
    <property type="term" value="P:fatty acid beta-oxidation"/>
    <property type="evidence" value="ECO:0007669"/>
    <property type="project" value="UniProtKB-UniPathway"/>
</dbReference>
<dbReference type="Pfam" id="PF22622">
    <property type="entry name" value="MFE-2_hydrat-2_N"/>
    <property type="match status" value="1"/>
</dbReference>
<keyword evidence="13" id="KW-0413">Isomerase</keyword>
<keyword evidence="11" id="KW-0443">Lipid metabolism</keyword>
<dbReference type="OrthoDB" id="3592703at2759"/>
<evidence type="ECO:0000256" key="1">
    <source>
        <dbReference type="ARBA" id="ARBA00004275"/>
    </source>
</evidence>
<evidence type="ECO:0000259" key="22">
    <source>
        <dbReference type="SMART" id="SM00822"/>
    </source>
</evidence>
<evidence type="ECO:0000256" key="12">
    <source>
        <dbReference type="ARBA" id="ARBA00023140"/>
    </source>
</evidence>
<dbReference type="FunFam" id="3.40.50.720:FF:000410">
    <property type="entry name" value="Peroxisomal multifunctional beta-oxidation protein"/>
    <property type="match status" value="1"/>
</dbReference>
<evidence type="ECO:0000256" key="4">
    <source>
        <dbReference type="ARBA" id="ARBA00011245"/>
    </source>
</evidence>
<sequence length="899" mass="96868">MAEQLRYDGQVVVVTGAGGGLGKAYATFFGSRGASVVVNDLGVTSKGEGNSSKAADVVVNEIKAAGGKAVANYDSVENGERIIETAIQAFGRIDILINNAGILRDISFKNMKDEDWDLIYKVHVKGSYKCARAAWPHFRKQKYGRVINTASAAGLFGNFGQTNYSAAKLAMVGFTETLAKEGIKYGILANVIAPVAASRMTETIMPPDVLANLKPEWVVPLVAVLVHKNNTEETGGIFEVGGGHVAKLRWERSSGLLLKADSSYTPGAIIKNWNKVVDYSNPQYPTGPNDFLTLLEDSMKMGPSEQGEKLDFTGRVALVTGGGAGIGRIYALAFAKHGASVVVNDLADPEGVVGEIKKLGGKAVGVKASAEDGEKVVKAAIDAFGRVDIVVNNAGILRDKAFSNMNDDLWDPVLNVHLRGTYKVTKAAWPYFLKQKYGRVLNTTSTSGIYGNFGQANYAAAKCGILGFSRALALEGNKYGIYVNTIAPNAGTAMTATIMPEEMVQAFKPDYIAPLVLALCSDKCPNPTGGLYEVGSGWCGQTRWQRTGGHGFPVDVPLTPEEVLKNWKPIVTFDSRADHPTKSQDSIEKIMANMENRSKPKESSGQSEHAKIIEETIKKEGKPTEFKYEERDVILYNLGVGAKRTDLKYVFEGADDFQVIPTFGVIPPFNTEMPFEFDNIVPNFSPMMLLHGEQYLEIRKFPIPTNARLVSRGRLLEVVDKGNASIARSSTTTVDANTGEDVFYNEASVFLRGAGGWGGPKRGADRGASTAANKPPARAPDVVVEETTSDDQAAIYRLSGDYNPLHIDPAFAKVGGFKAPILHGLCSFGIAGKAVYERFGPFKNIKVRFAGVVIPGQTIVTEMWREGNKVIFQSKVKETGKPAIAGAAAELRTDGKSKL</sequence>
<dbReference type="CDD" id="cd03448">
    <property type="entry name" value="HDE_HSD"/>
    <property type="match status" value="1"/>
</dbReference>
<comment type="catalytic activity">
    <reaction evidence="17">
        <text>a (3R)-3-hydroxyacyl-CoA + NAD(+) = a 3-oxoacyl-CoA + NADH + H(+)</text>
        <dbReference type="Rhea" id="RHEA:32711"/>
        <dbReference type="ChEBI" id="CHEBI:15378"/>
        <dbReference type="ChEBI" id="CHEBI:57319"/>
        <dbReference type="ChEBI" id="CHEBI:57540"/>
        <dbReference type="ChEBI" id="CHEBI:57945"/>
        <dbReference type="ChEBI" id="CHEBI:90726"/>
        <dbReference type="EC" id="1.1.1.n12"/>
    </reaction>
</comment>
<comment type="caution">
    <text evidence="23">The sequence shown here is derived from an EMBL/GenBank/DDBJ whole genome shotgun (WGS) entry which is preliminary data.</text>
</comment>
<evidence type="ECO:0000256" key="15">
    <source>
        <dbReference type="ARBA" id="ARBA00023268"/>
    </source>
</evidence>
<dbReference type="PROSITE" id="PS00061">
    <property type="entry name" value="ADH_SHORT"/>
    <property type="match status" value="1"/>
</dbReference>
<comment type="similarity">
    <text evidence="3">Belongs to the short-chain dehydrogenases/reductases (SDR) family.</text>
</comment>
<evidence type="ECO:0000313" key="24">
    <source>
        <dbReference type="Proteomes" id="UP000813427"/>
    </source>
</evidence>
<dbReference type="PRINTS" id="PR00081">
    <property type="entry name" value="GDHRDH"/>
</dbReference>
<evidence type="ECO:0000256" key="16">
    <source>
        <dbReference type="ARBA" id="ARBA00029334"/>
    </source>
</evidence>
<evidence type="ECO:0000256" key="13">
    <source>
        <dbReference type="ARBA" id="ARBA00023235"/>
    </source>
</evidence>
<dbReference type="AlphaFoldDB" id="A0A8K0RQV9"/>
<dbReference type="InterPro" id="IPR054357">
    <property type="entry name" value="MFE-2_N"/>
</dbReference>
<dbReference type="EC" id="1.1.1.n12" evidence="5"/>
<dbReference type="GO" id="GO:0016853">
    <property type="term" value="F:isomerase activity"/>
    <property type="evidence" value="ECO:0007669"/>
    <property type="project" value="UniProtKB-KW"/>
</dbReference>
<feature type="domain" description="Ketoreductase" evidence="22">
    <location>
        <begin position="315"/>
        <end position="497"/>
    </location>
</feature>
<evidence type="ECO:0000256" key="2">
    <source>
        <dbReference type="ARBA" id="ARBA00005005"/>
    </source>
</evidence>
<comment type="function">
    <text evidence="18">Second trifunctional enzyme acting on the beta-oxidation pathway for fatty acids, possessing hydratase-dehydrogenase-epimerase activities. Converts trans-2-enoyl-CoA via D-3-hydroxyacyl-CoA to 3-ketoacyl-CoA.</text>
</comment>
<reference evidence="23" key="1">
    <citation type="journal article" date="2021" name="Nat. Commun.">
        <title>Genetic determinants of endophytism in the Arabidopsis root mycobiome.</title>
        <authorList>
            <person name="Mesny F."/>
            <person name="Miyauchi S."/>
            <person name="Thiergart T."/>
            <person name="Pickel B."/>
            <person name="Atanasova L."/>
            <person name="Karlsson M."/>
            <person name="Huettel B."/>
            <person name="Barry K.W."/>
            <person name="Haridas S."/>
            <person name="Chen C."/>
            <person name="Bauer D."/>
            <person name="Andreopoulos W."/>
            <person name="Pangilinan J."/>
            <person name="LaButti K."/>
            <person name="Riley R."/>
            <person name="Lipzen A."/>
            <person name="Clum A."/>
            <person name="Drula E."/>
            <person name="Henrissat B."/>
            <person name="Kohler A."/>
            <person name="Grigoriev I.V."/>
            <person name="Martin F.M."/>
            <person name="Hacquard S."/>
        </authorList>
    </citation>
    <scope>NUCLEOTIDE SEQUENCE</scope>
    <source>
        <strain evidence="23">MPI-SDFR-AT-0068</strain>
    </source>
</reference>
<accession>A0A8K0RQV9</accession>
<dbReference type="GO" id="GO:0005777">
    <property type="term" value="C:peroxisome"/>
    <property type="evidence" value="ECO:0007669"/>
    <property type="project" value="UniProtKB-SubCell"/>
</dbReference>
<dbReference type="SUPFAM" id="SSF54637">
    <property type="entry name" value="Thioesterase/thiol ester dehydrase-isomerase"/>
    <property type="match status" value="2"/>
</dbReference>
<dbReference type="InterPro" id="IPR036291">
    <property type="entry name" value="NAD(P)-bd_dom_sf"/>
</dbReference>
<dbReference type="Proteomes" id="UP000813427">
    <property type="component" value="Unassembled WGS sequence"/>
</dbReference>
<dbReference type="InterPro" id="IPR020904">
    <property type="entry name" value="Sc_DH/Rdtase_CS"/>
</dbReference>
<keyword evidence="7" id="KW-0677">Repeat</keyword>
<proteinExistence type="inferred from homology"/>
<dbReference type="InterPro" id="IPR002347">
    <property type="entry name" value="SDR_fam"/>
</dbReference>
<evidence type="ECO:0000256" key="3">
    <source>
        <dbReference type="ARBA" id="ARBA00006484"/>
    </source>
</evidence>
<keyword evidence="9" id="KW-0521">NADP</keyword>
<evidence type="ECO:0000256" key="10">
    <source>
        <dbReference type="ARBA" id="ARBA00023002"/>
    </source>
</evidence>
<dbReference type="GO" id="GO:0016491">
    <property type="term" value="F:oxidoreductase activity"/>
    <property type="evidence" value="ECO:0007669"/>
    <property type="project" value="UniProtKB-KW"/>
</dbReference>
<dbReference type="Pfam" id="PF00106">
    <property type="entry name" value="adh_short"/>
    <property type="match status" value="2"/>
</dbReference>
<dbReference type="EC" id="4.2.1.119" evidence="6"/>
<gene>
    <name evidence="23" type="ORF">BKA59DRAFT_443159</name>
</gene>
<evidence type="ECO:0000256" key="11">
    <source>
        <dbReference type="ARBA" id="ARBA00023098"/>
    </source>
</evidence>
<evidence type="ECO:0000256" key="9">
    <source>
        <dbReference type="ARBA" id="ARBA00022857"/>
    </source>
</evidence>
<comment type="pathway">
    <text evidence="2">Lipid metabolism; fatty acid beta-oxidation.</text>
</comment>
<dbReference type="PRINTS" id="PR00080">
    <property type="entry name" value="SDRFAMILY"/>
</dbReference>
<dbReference type="InterPro" id="IPR051687">
    <property type="entry name" value="Peroxisomal_Beta-Oxidation"/>
</dbReference>
<evidence type="ECO:0000256" key="18">
    <source>
        <dbReference type="ARBA" id="ARBA00055743"/>
    </source>
</evidence>
<evidence type="ECO:0000256" key="7">
    <source>
        <dbReference type="ARBA" id="ARBA00022737"/>
    </source>
</evidence>
<evidence type="ECO:0000256" key="6">
    <source>
        <dbReference type="ARBA" id="ARBA00013156"/>
    </source>
</evidence>
<dbReference type="Pfam" id="PF01575">
    <property type="entry name" value="MaoC_dehydratas"/>
    <property type="match status" value="1"/>
</dbReference>
<dbReference type="CDD" id="cd05353">
    <property type="entry name" value="hydroxyacyl-CoA-like_DH_SDR_c-like"/>
    <property type="match status" value="2"/>
</dbReference>
<dbReference type="Gene3D" id="3.40.50.720">
    <property type="entry name" value="NAD(P)-binding Rossmann-like Domain"/>
    <property type="match status" value="2"/>
</dbReference>
<dbReference type="PANTHER" id="PTHR45024:SF2">
    <property type="entry name" value="SCP2 DOMAIN-CONTAINING PROTEIN"/>
    <property type="match status" value="1"/>
</dbReference>
<protein>
    <recommendedName>
        <fullName evidence="19">Peroxisomal hydratase-dehydrogenase-epimerase</fullName>
        <ecNumber evidence="5">1.1.1.n12</ecNumber>
        <ecNumber evidence="6">4.2.1.119</ecNumber>
    </recommendedName>
    <alternativeName>
        <fullName evidence="20">Multifunctional beta-oxidation protein</fullName>
    </alternativeName>
</protein>
<comment type="catalytic activity">
    <reaction evidence="16">
        <text>a (3R)-3-hydroxyacyl-CoA = a (2E)-enoyl-CoA + H2O</text>
        <dbReference type="Rhea" id="RHEA:26526"/>
        <dbReference type="ChEBI" id="CHEBI:15377"/>
        <dbReference type="ChEBI" id="CHEBI:57319"/>
        <dbReference type="ChEBI" id="CHEBI:58856"/>
        <dbReference type="EC" id="4.2.1.119"/>
    </reaction>
</comment>
<organism evidence="23 24">
    <name type="scientific">Fusarium tricinctum</name>
    <dbReference type="NCBI Taxonomy" id="61284"/>
    <lineage>
        <taxon>Eukaryota</taxon>
        <taxon>Fungi</taxon>
        <taxon>Dikarya</taxon>
        <taxon>Ascomycota</taxon>
        <taxon>Pezizomycotina</taxon>
        <taxon>Sordariomycetes</taxon>
        <taxon>Hypocreomycetidae</taxon>
        <taxon>Hypocreales</taxon>
        <taxon>Nectriaceae</taxon>
        <taxon>Fusarium</taxon>
        <taxon>Fusarium tricinctum species complex</taxon>
    </lineage>
</organism>
<evidence type="ECO:0000256" key="14">
    <source>
        <dbReference type="ARBA" id="ARBA00023239"/>
    </source>
</evidence>
<dbReference type="InterPro" id="IPR002539">
    <property type="entry name" value="MaoC-like_dom"/>
</dbReference>
<keyword evidence="15" id="KW-0511">Multifunctional enzyme</keyword>
<keyword evidence="24" id="KW-1185">Reference proteome</keyword>